<proteinExistence type="predicted"/>
<sequence length="65" mass="7308">MADRKRSQDRSKDTDRLFGPEGPVGHQGRTGGELQRKKASKDELKRATERPAGATRVRKSDEKDD</sequence>
<dbReference type="RefSeq" id="WP_149789385.1">
    <property type="nucleotide sequence ID" value="NZ_FNIO01000009.1"/>
</dbReference>
<accession>A0A1H0M7X8</accession>
<dbReference type="OrthoDB" id="7868955at2"/>
<protein>
    <submittedName>
        <fullName evidence="2">Uncharacterized protein</fullName>
    </submittedName>
</protein>
<dbReference type="Proteomes" id="UP000324252">
    <property type="component" value="Unassembled WGS sequence"/>
</dbReference>
<feature type="region of interest" description="Disordered" evidence="1">
    <location>
        <begin position="1"/>
        <end position="65"/>
    </location>
</feature>
<evidence type="ECO:0000313" key="2">
    <source>
        <dbReference type="EMBL" id="SHK78708.1"/>
    </source>
</evidence>
<gene>
    <name evidence="2" type="ORF">SAMN05444142_10983</name>
</gene>
<evidence type="ECO:0000313" key="3">
    <source>
        <dbReference type="Proteomes" id="UP000324252"/>
    </source>
</evidence>
<feature type="compositionally biased region" description="Basic and acidic residues" evidence="1">
    <location>
        <begin position="1"/>
        <end position="18"/>
    </location>
</feature>
<organism evidence="2 3">
    <name type="scientific">Lutimaribacter pacificus</name>
    <dbReference type="NCBI Taxonomy" id="391948"/>
    <lineage>
        <taxon>Bacteria</taxon>
        <taxon>Pseudomonadati</taxon>
        <taxon>Pseudomonadota</taxon>
        <taxon>Alphaproteobacteria</taxon>
        <taxon>Rhodobacterales</taxon>
        <taxon>Roseobacteraceae</taxon>
        <taxon>Lutimaribacter</taxon>
    </lineage>
</organism>
<dbReference type="EMBL" id="FQZZ01000009">
    <property type="protein sequence ID" value="SHK78708.1"/>
    <property type="molecule type" value="Genomic_DNA"/>
</dbReference>
<dbReference type="AlphaFoldDB" id="A0A1H0M7X8"/>
<keyword evidence="3" id="KW-1185">Reference proteome</keyword>
<feature type="compositionally biased region" description="Basic and acidic residues" evidence="1">
    <location>
        <begin position="34"/>
        <end position="49"/>
    </location>
</feature>
<evidence type="ECO:0000256" key="1">
    <source>
        <dbReference type="SAM" id="MobiDB-lite"/>
    </source>
</evidence>
<reference evidence="2 3" key="1">
    <citation type="submission" date="2016-11" db="EMBL/GenBank/DDBJ databases">
        <authorList>
            <person name="Varghese N."/>
            <person name="Submissions S."/>
        </authorList>
    </citation>
    <scope>NUCLEOTIDE SEQUENCE [LARGE SCALE GENOMIC DNA]</scope>
    <source>
        <strain evidence="2 3">DSM 29620</strain>
    </source>
</reference>
<name>A0A1H0M7X8_9RHOB</name>